<reference evidence="1" key="2">
    <citation type="submission" date="2023-02" db="EMBL/GenBank/DDBJ databases">
        <authorList>
            <person name="Rayyan A."/>
            <person name="Meyer T."/>
            <person name="Kyndt J.A."/>
        </authorList>
    </citation>
    <scope>NUCLEOTIDE SEQUENCE</scope>
    <source>
        <strain evidence="1">DSM 9987</strain>
    </source>
</reference>
<evidence type="ECO:0008006" key="3">
    <source>
        <dbReference type="Google" id="ProtNLM"/>
    </source>
</evidence>
<evidence type="ECO:0000313" key="2">
    <source>
        <dbReference type="Proteomes" id="UP001165652"/>
    </source>
</evidence>
<keyword evidence="2" id="KW-1185">Reference proteome</keyword>
<accession>A0ABT5J594</accession>
<comment type="caution">
    <text evidence="1">The sequence shown here is derived from an EMBL/GenBank/DDBJ whole genome shotgun (WGS) entry which is preliminary data.</text>
</comment>
<evidence type="ECO:0000313" key="1">
    <source>
        <dbReference type="EMBL" id="MDC7784795.1"/>
    </source>
</evidence>
<gene>
    <name evidence="1" type="ORF">PQJ73_03785</name>
</gene>
<sequence length="204" mass="22943">MDIRVSGNFATIAAPFQNLSERLMRVATEGLQAGGDKTRTLVKKALRIQTNVLLARSINERVSSYCPGGSETYIIRATGKPIRIPDEIRTTGRAGGAWMRYSWREHWRLQPRKGKGQWGPLPQDFAPEVTSYPWGPAHTFQRSFWDPKRGPRAALPDNRHIRTLYGPNLAKEIGKGQSLEAFHLGVQTEVVPAIQRKLARAFNL</sequence>
<dbReference type="EMBL" id="JAQQLI010000003">
    <property type="protein sequence ID" value="MDC7784795.1"/>
    <property type="molecule type" value="Genomic_DNA"/>
</dbReference>
<reference evidence="1" key="1">
    <citation type="journal article" date="2023" name="Microbiol Resour">
        <title>Genome Sequences of Rhodoplanes serenus and Two Thermotolerant Strains, Rhodoplanes tepidamans and 'Rhodoplanes cryptolactis,' Further Refine the Genus.</title>
        <authorList>
            <person name="Rayyan A.A."/>
            <person name="Kyndt J.A."/>
        </authorList>
    </citation>
    <scope>NUCLEOTIDE SEQUENCE</scope>
    <source>
        <strain evidence="1">DSM 9987</strain>
    </source>
</reference>
<protein>
    <recommendedName>
        <fullName evidence="3">HK97 gp10 family phage protein</fullName>
    </recommendedName>
</protein>
<dbReference type="Proteomes" id="UP001165652">
    <property type="component" value="Unassembled WGS sequence"/>
</dbReference>
<proteinExistence type="predicted"/>
<organism evidence="1 2">
    <name type="scientific">Rhodoplanes tepidamans</name>
    <name type="common">Rhodoplanes cryptolactis</name>
    <dbReference type="NCBI Taxonomy" id="200616"/>
    <lineage>
        <taxon>Bacteria</taxon>
        <taxon>Pseudomonadati</taxon>
        <taxon>Pseudomonadota</taxon>
        <taxon>Alphaproteobacteria</taxon>
        <taxon>Hyphomicrobiales</taxon>
        <taxon>Nitrobacteraceae</taxon>
        <taxon>Rhodoplanes</taxon>
    </lineage>
</organism>
<dbReference type="RefSeq" id="WP_272775641.1">
    <property type="nucleotide sequence ID" value="NZ_JAQQLI010000003.1"/>
</dbReference>
<name>A0ABT5J594_RHOTP</name>